<dbReference type="STRING" id="1137284.GCA_001418205_01379"/>
<name>A0A0K6IK99_9GAMM</name>
<dbReference type="RefSeq" id="WP_072242057.1">
    <property type="nucleotide sequence ID" value="NZ_CYHG01000003.1"/>
</dbReference>
<evidence type="ECO:0000313" key="2">
    <source>
        <dbReference type="EMBL" id="CUB03528.1"/>
    </source>
</evidence>
<gene>
    <name evidence="2" type="ORF">Ga0061065_103379</name>
</gene>
<evidence type="ECO:0000259" key="1">
    <source>
        <dbReference type="SMART" id="SM00953"/>
    </source>
</evidence>
<dbReference type="AlphaFoldDB" id="A0A0K6IK99"/>
<protein>
    <submittedName>
        <fullName evidence="2">Uncharacterized conserved protein, contains RES domain</fullName>
    </submittedName>
</protein>
<dbReference type="Proteomes" id="UP000182769">
    <property type="component" value="Unassembled WGS sequence"/>
</dbReference>
<evidence type="ECO:0000313" key="3">
    <source>
        <dbReference type="Proteomes" id="UP000182769"/>
    </source>
</evidence>
<accession>A0A0K6IK99</accession>
<reference evidence="3" key="1">
    <citation type="submission" date="2015-08" db="EMBL/GenBank/DDBJ databases">
        <authorList>
            <person name="Varghese N."/>
        </authorList>
    </citation>
    <scope>NUCLEOTIDE SEQUENCE [LARGE SCALE GENOMIC DNA]</scope>
    <source>
        <strain evidence="3">JCM 18476</strain>
    </source>
</reference>
<dbReference type="SMART" id="SM00953">
    <property type="entry name" value="RES"/>
    <property type="match status" value="1"/>
</dbReference>
<organism evidence="2 3">
    <name type="scientific">Marinomonas fungiae</name>
    <dbReference type="NCBI Taxonomy" id="1137284"/>
    <lineage>
        <taxon>Bacteria</taxon>
        <taxon>Pseudomonadati</taxon>
        <taxon>Pseudomonadota</taxon>
        <taxon>Gammaproteobacteria</taxon>
        <taxon>Oceanospirillales</taxon>
        <taxon>Oceanospirillaceae</taxon>
        <taxon>Marinomonas</taxon>
    </lineage>
</organism>
<sequence>MKLFRLCRMEFSDTAFDGYGARTYGGRWNPKGTSCVYLGESKSVCLLETVVHLHDASALDQFAMLSIDVPNDLILQFPEEVLPNNWQAYPAPQELADIGAEWLESHASLVLLVPSVISGDYCALLNPNHPRCKEFTSVAQREAFRIDQRLAPRMKE</sequence>
<dbReference type="Pfam" id="PF08808">
    <property type="entry name" value="RES"/>
    <property type="match status" value="1"/>
</dbReference>
<dbReference type="InterPro" id="IPR014914">
    <property type="entry name" value="RES_dom"/>
</dbReference>
<keyword evidence="3" id="KW-1185">Reference proteome</keyword>
<dbReference type="EMBL" id="CYHG01000003">
    <property type="protein sequence ID" value="CUB03528.1"/>
    <property type="molecule type" value="Genomic_DNA"/>
</dbReference>
<dbReference type="OrthoDB" id="9789501at2"/>
<proteinExistence type="predicted"/>
<feature type="domain" description="RES" evidence="1">
    <location>
        <begin position="15"/>
        <end position="139"/>
    </location>
</feature>